<feature type="transmembrane region" description="Helical" evidence="1">
    <location>
        <begin position="6"/>
        <end position="24"/>
    </location>
</feature>
<keyword evidence="1" id="KW-0472">Membrane</keyword>
<proteinExistence type="predicted"/>
<protein>
    <submittedName>
        <fullName evidence="2">CLUMA_CG005734, isoform A</fullName>
    </submittedName>
</protein>
<keyword evidence="1" id="KW-1133">Transmembrane helix</keyword>
<evidence type="ECO:0000313" key="2">
    <source>
        <dbReference type="EMBL" id="CRK92262.1"/>
    </source>
</evidence>
<gene>
    <name evidence="2" type="ORF">CLUMA_CG005734</name>
</gene>
<evidence type="ECO:0000256" key="1">
    <source>
        <dbReference type="SAM" id="Phobius"/>
    </source>
</evidence>
<sequence length="30" mass="3647">MMLNTIYFYFLSLLLIKVLVTKYFSTHLSF</sequence>
<reference evidence="2 3" key="1">
    <citation type="submission" date="2015-04" db="EMBL/GenBank/DDBJ databases">
        <authorList>
            <person name="Syromyatnikov M.Y."/>
            <person name="Popov V.N."/>
        </authorList>
    </citation>
    <scope>NUCLEOTIDE SEQUENCE [LARGE SCALE GENOMIC DNA]</scope>
</reference>
<dbReference type="AlphaFoldDB" id="A0A1J1I0B0"/>
<dbReference type="Proteomes" id="UP000183832">
    <property type="component" value="Unassembled WGS sequence"/>
</dbReference>
<dbReference type="EMBL" id="CVRI01000024">
    <property type="protein sequence ID" value="CRK92262.1"/>
    <property type="molecule type" value="Genomic_DNA"/>
</dbReference>
<accession>A0A1J1I0B0</accession>
<keyword evidence="3" id="KW-1185">Reference proteome</keyword>
<organism evidence="2 3">
    <name type="scientific">Clunio marinus</name>
    <dbReference type="NCBI Taxonomy" id="568069"/>
    <lineage>
        <taxon>Eukaryota</taxon>
        <taxon>Metazoa</taxon>
        <taxon>Ecdysozoa</taxon>
        <taxon>Arthropoda</taxon>
        <taxon>Hexapoda</taxon>
        <taxon>Insecta</taxon>
        <taxon>Pterygota</taxon>
        <taxon>Neoptera</taxon>
        <taxon>Endopterygota</taxon>
        <taxon>Diptera</taxon>
        <taxon>Nematocera</taxon>
        <taxon>Chironomoidea</taxon>
        <taxon>Chironomidae</taxon>
        <taxon>Clunio</taxon>
    </lineage>
</organism>
<evidence type="ECO:0000313" key="3">
    <source>
        <dbReference type="Proteomes" id="UP000183832"/>
    </source>
</evidence>
<name>A0A1J1I0B0_9DIPT</name>
<keyword evidence="1" id="KW-0812">Transmembrane</keyword>